<gene>
    <name evidence="5" type="primary">LOC114441852</name>
</gene>
<evidence type="ECO:0000256" key="1">
    <source>
        <dbReference type="ARBA" id="ARBA00022614"/>
    </source>
</evidence>
<feature type="region of interest" description="Disordered" evidence="3">
    <location>
        <begin position="424"/>
        <end position="471"/>
    </location>
</feature>
<evidence type="ECO:0000313" key="4">
    <source>
        <dbReference type="Proteomes" id="UP000515145"/>
    </source>
</evidence>
<keyword evidence="2" id="KW-0677">Repeat</keyword>
<dbReference type="GeneID" id="114441852"/>
<dbReference type="SUPFAM" id="SSF52058">
    <property type="entry name" value="L domain-like"/>
    <property type="match status" value="1"/>
</dbReference>
<dbReference type="RefSeq" id="XP_028270766.1">
    <property type="nucleotide sequence ID" value="XM_028414965.1"/>
</dbReference>
<dbReference type="PROSITE" id="PS51450">
    <property type="entry name" value="LRR"/>
    <property type="match status" value="2"/>
</dbReference>
<dbReference type="InterPro" id="IPR001611">
    <property type="entry name" value="Leu-rich_rpt"/>
</dbReference>
<keyword evidence="4" id="KW-1185">Reference proteome</keyword>
<dbReference type="Gene3D" id="3.80.10.10">
    <property type="entry name" value="Ribonuclease Inhibitor"/>
    <property type="match status" value="2"/>
</dbReference>
<proteinExistence type="predicted"/>
<protein>
    <submittedName>
        <fullName evidence="5">Leucine-rich repeat-containing protein 43-like</fullName>
    </submittedName>
</protein>
<evidence type="ECO:0000256" key="2">
    <source>
        <dbReference type="ARBA" id="ARBA00022737"/>
    </source>
</evidence>
<dbReference type="Proteomes" id="UP000515145">
    <property type="component" value="Chromosome 9"/>
</dbReference>
<feature type="compositionally biased region" description="Basic and acidic residues" evidence="3">
    <location>
        <begin position="443"/>
        <end position="468"/>
    </location>
</feature>
<name>A0A6P7J2J7_9TELE</name>
<organism evidence="4 5">
    <name type="scientific">Parambassis ranga</name>
    <name type="common">Indian glassy fish</name>
    <dbReference type="NCBI Taxonomy" id="210632"/>
    <lineage>
        <taxon>Eukaryota</taxon>
        <taxon>Metazoa</taxon>
        <taxon>Chordata</taxon>
        <taxon>Craniata</taxon>
        <taxon>Vertebrata</taxon>
        <taxon>Euteleostomi</taxon>
        <taxon>Actinopterygii</taxon>
        <taxon>Neopterygii</taxon>
        <taxon>Teleostei</taxon>
        <taxon>Neoteleostei</taxon>
        <taxon>Acanthomorphata</taxon>
        <taxon>Ovalentaria</taxon>
        <taxon>Ambassidae</taxon>
        <taxon>Parambassis</taxon>
    </lineage>
</organism>
<feature type="compositionally biased region" description="Basic and acidic residues" evidence="3">
    <location>
        <begin position="354"/>
        <end position="365"/>
    </location>
</feature>
<evidence type="ECO:0000256" key="3">
    <source>
        <dbReference type="SAM" id="MobiDB-lite"/>
    </source>
</evidence>
<feature type="region of interest" description="Disordered" evidence="3">
    <location>
        <begin position="354"/>
        <end position="374"/>
    </location>
</feature>
<dbReference type="AlphaFoldDB" id="A0A6P7J2J7"/>
<feature type="region of interest" description="Disordered" evidence="3">
    <location>
        <begin position="523"/>
        <end position="576"/>
    </location>
</feature>
<sequence>MASDTLSAVLEKKIRHLCLNDFPCGNGRWRKTKDGAETAKAQMSTDELLDLLSCPYSPWWNNESWSPQASALRELAVLTPERLHTDFIYNYFTSLRIMDNGVSIIDRGLLRFSKLEELVLSVNKISEIPGKNLPRALKILELRANQLSSLNSLTRPPPPQLQYLSLGSNNLGSSEDVSHLTGKYWPQLVCLDLSDCEFQDQQALLDALSTLPLLKTLVLEGNPFTLAPSYPGFAVDSLPRLFCLDASWISPEERCNFRGLAKMRDLIVDMTSATVSVGRIRGIPDPSMSVDEKCLDFPVVTLTYFITYEFLSHQTPVNSALNNETRADTASTSHVTDDSLSDTDLHSIKICERQTAKPHTEETPHHAAHGKKTRLHSTSKLAWSECMDFSEAHTHIVGPLGCLKKFFNQGLCVSLEEEKVLSWPAASEDTSAQHSKSVKVNKGQKEKEAPAKSASARDKAKDKIRKSAPELVQDPPIRRVLGSAHVPLHSLVKGGLKVDALCDFGIMQTRDAVEAEQTFQKDLGKKTKDDKKEEKNKESKRRGGSGTGQKNRASSKGKQKGRKEHEVDVHTDNTSVQLEPVTVELNVELEKWQSASEAHKLLL</sequence>
<dbReference type="OrthoDB" id="433501at2759"/>
<evidence type="ECO:0000313" key="5">
    <source>
        <dbReference type="RefSeq" id="XP_028270766.1"/>
    </source>
</evidence>
<dbReference type="PANTHER" id="PTHR15454:SF19">
    <property type="entry name" value="LEUCINE-RICH REPEAT-CONTAINING PROTEIN 51"/>
    <property type="match status" value="1"/>
</dbReference>
<reference evidence="5" key="1">
    <citation type="submission" date="2025-08" db="UniProtKB">
        <authorList>
            <consortium name="RefSeq"/>
        </authorList>
    </citation>
    <scope>IDENTIFICATION</scope>
</reference>
<dbReference type="InterPro" id="IPR032675">
    <property type="entry name" value="LRR_dom_sf"/>
</dbReference>
<dbReference type="GO" id="GO:0005737">
    <property type="term" value="C:cytoplasm"/>
    <property type="evidence" value="ECO:0007669"/>
    <property type="project" value="TreeGrafter"/>
</dbReference>
<feature type="compositionally biased region" description="Basic and acidic residues" evidence="3">
    <location>
        <begin position="523"/>
        <end position="537"/>
    </location>
</feature>
<accession>A0A6P7J2J7</accession>
<dbReference type="PANTHER" id="PTHR15454">
    <property type="entry name" value="NISCHARIN RELATED"/>
    <property type="match status" value="1"/>
</dbReference>
<dbReference type="InParanoid" id="A0A6P7J2J7"/>
<keyword evidence="1" id="KW-0433">Leucine-rich repeat</keyword>
<feature type="compositionally biased region" description="Basic residues" evidence="3">
    <location>
        <begin position="553"/>
        <end position="562"/>
    </location>
</feature>